<dbReference type="HAMAP" id="MF_01400">
    <property type="entry name" value="MsrB"/>
    <property type="match status" value="1"/>
</dbReference>
<dbReference type="SUPFAM" id="SSF51316">
    <property type="entry name" value="Mss4-like"/>
    <property type="match status" value="1"/>
</dbReference>
<feature type="binding site" evidence="6">
    <location>
        <position position="46"/>
    </location>
    <ligand>
        <name>Zn(2+)</name>
        <dbReference type="ChEBI" id="CHEBI:29105"/>
    </ligand>
</feature>
<dbReference type="GO" id="GO:0006979">
    <property type="term" value="P:response to oxidative stress"/>
    <property type="evidence" value="ECO:0007669"/>
    <property type="project" value="InterPro"/>
</dbReference>
<gene>
    <name evidence="6 8" type="primary">msrB</name>
    <name evidence="8" type="ORF">GCM10009007_18100</name>
</gene>
<dbReference type="Gene3D" id="2.170.150.20">
    <property type="entry name" value="Peptide methionine sulfoxide reductase"/>
    <property type="match status" value="1"/>
</dbReference>
<dbReference type="GO" id="GO:0005737">
    <property type="term" value="C:cytoplasm"/>
    <property type="evidence" value="ECO:0007669"/>
    <property type="project" value="TreeGrafter"/>
</dbReference>
<dbReference type="RefSeq" id="WP_189493644.1">
    <property type="nucleotide sequence ID" value="NZ_BMZG01000010.1"/>
</dbReference>
<dbReference type="InterPro" id="IPR002579">
    <property type="entry name" value="Met_Sox_Rdtase_MsrB_dom"/>
</dbReference>
<feature type="active site" description="Nucleophile" evidence="6">
    <location>
        <position position="119"/>
    </location>
</feature>
<dbReference type="GO" id="GO:0008270">
    <property type="term" value="F:zinc ion binding"/>
    <property type="evidence" value="ECO:0007669"/>
    <property type="project" value="UniProtKB-UniRule"/>
</dbReference>
<accession>A0A8J3CIM7</accession>
<reference evidence="8" key="1">
    <citation type="journal article" date="2014" name="Int. J. Syst. Evol. Microbiol.">
        <title>Complete genome sequence of Corynebacterium casei LMG S-19264T (=DSM 44701T), isolated from a smear-ripened cheese.</title>
        <authorList>
            <consortium name="US DOE Joint Genome Institute (JGI-PGF)"/>
            <person name="Walter F."/>
            <person name="Albersmeier A."/>
            <person name="Kalinowski J."/>
            <person name="Ruckert C."/>
        </authorList>
    </citation>
    <scope>NUCLEOTIDE SEQUENCE</scope>
    <source>
        <strain evidence="8">KCTC 32501</strain>
    </source>
</reference>
<feature type="binding site" evidence="6">
    <location>
        <position position="98"/>
    </location>
    <ligand>
        <name>Zn(2+)</name>
        <dbReference type="ChEBI" id="CHEBI:29105"/>
    </ligand>
</feature>
<dbReference type="EMBL" id="BMZG01000010">
    <property type="protein sequence ID" value="GHA77570.1"/>
    <property type="molecule type" value="Genomic_DNA"/>
</dbReference>
<dbReference type="PANTHER" id="PTHR10173:SF52">
    <property type="entry name" value="METHIONINE-R-SULFOXIDE REDUCTASE B1"/>
    <property type="match status" value="1"/>
</dbReference>
<sequence length="135" mass="14886">MSQNEIDRELLERLGPLAYRVTQEKGTERPFSSEFAESWRSGQYHCVVCDTVLFESDNQFNAGCGWPSFDAPVTEAAVAEHRDLSHGMIRTEVVCHACGAHLGHVFPDGPPETTGLRYCINGAALKFDGLGNLDK</sequence>
<dbReference type="EC" id="1.8.4.12" evidence="6"/>
<dbReference type="Pfam" id="PF01641">
    <property type="entry name" value="SelR"/>
    <property type="match status" value="1"/>
</dbReference>
<dbReference type="InterPro" id="IPR028427">
    <property type="entry name" value="Met_Sox_Rdtase_MsrB"/>
</dbReference>
<organism evidence="8 9">
    <name type="scientific">Formosimonas limnophila</name>
    <dbReference type="NCBI Taxonomy" id="1384487"/>
    <lineage>
        <taxon>Bacteria</taxon>
        <taxon>Pseudomonadati</taxon>
        <taxon>Pseudomonadota</taxon>
        <taxon>Betaproteobacteria</taxon>
        <taxon>Burkholderiales</taxon>
        <taxon>Burkholderiaceae</taxon>
        <taxon>Formosimonas</taxon>
    </lineage>
</organism>
<evidence type="ECO:0000256" key="3">
    <source>
        <dbReference type="ARBA" id="ARBA00022833"/>
    </source>
</evidence>
<dbReference type="GO" id="GO:0033743">
    <property type="term" value="F:peptide-methionine (R)-S-oxide reductase activity"/>
    <property type="evidence" value="ECO:0007669"/>
    <property type="project" value="UniProtKB-UniRule"/>
</dbReference>
<dbReference type="FunFam" id="2.170.150.20:FF:000001">
    <property type="entry name" value="Peptide methionine sulfoxide reductase MsrB"/>
    <property type="match status" value="1"/>
</dbReference>
<protein>
    <recommendedName>
        <fullName evidence="6">Peptide methionine sulfoxide reductase MsrB</fullName>
        <ecNumber evidence="6">1.8.4.12</ecNumber>
    </recommendedName>
    <alternativeName>
        <fullName evidence="6">Peptide-methionine (R)-S-oxide reductase</fullName>
    </alternativeName>
</protein>
<keyword evidence="9" id="KW-1185">Reference proteome</keyword>
<comment type="caution">
    <text evidence="8">The sequence shown here is derived from an EMBL/GenBank/DDBJ whole genome shotgun (WGS) entry which is preliminary data.</text>
</comment>
<evidence type="ECO:0000256" key="4">
    <source>
        <dbReference type="ARBA" id="ARBA00023002"/>
    </source>
</evidence>
<evidence type="ECO:0000256" key="6">
    <source>
        <dbReference type="HAMAP-Rule" id="MF_01400"/>
    </source>
</evidence>
<dbReference type="PANTHER" id="PTHR10173">
    <property type="entry name" value="METHIONINE SULFOXIDE REDUCTASE"/>
    <property type="match status" value="1"/>
</dbReference>
<dbReference type="InterPro" id="IPR011057">
    <property type="entry name" value="Mss4-like_sf"/>
</dbReference>
<feature type="domain" description="MsrB" evidence="7">
    <location>
        <begin position="7"/>
        <end position="130"/>
    </location>
</feature>
<comment type="catalytic activity">
    <reaction evidence="5 6">
        <text>L-methionyl-[protein] + [thioredoxin]-disulfide + H2O = L-methionyl-(R)-S-oxide-[protein] + [thioredoxin]-dithiol</text>
        <dbReference type="Rhea" id="RHEA:24164"/>
        <dbReference type="Rhea" id="RHEA-COMP:10698"/>
        <dbReference type="Rhea" id="RHEA-COMP:10700"/>
        <dbReference type="Rhea" id="RHEA-COMP:12313"/>
        <dbReference type="Rhea" id="RHEA-COMP:12314"/>
        <dbReference type="ChEBI" id="CHEBI:15377"/>
        <dbReference type="ChEBI" id="CHEBI:16044"/>
        <dbReference type="ChEBI" id="CHEBI:29950"/>
        <dbReference type="ChEBI" id="CHEBI:45764"/>
        <dbReference type="ChEBI" id="CHEBI:50058"/>
        <dbReference type="EC" id="1.8.4.12"/>
    </reaction>
</comment>
<evidence type="ECO:0000256" key="2">
    <source>
        <dbReference type="ARBA" id="ARBA00022723"/>
    </source>
</evidence>
<reference evidence="8" key="2">
    <citation type="submission" date="2020-09" db="EMBL/GenBank/DDBJ databases">
        <authorList>
            <person name="Sun Q."/>
            <person name="Kim S."/>
        </authorList>
    </citation>
    <scope>NUCLEOTIDE SEQUENCE</scope>
    <source>
        <strain evidence="8">KCTC 32501</strain>
    </source>
</reference>
<feature type="binding site" evidence="6">
    <location>
        <position position="49"/>
    </location>
    <ligand>
        <name>Zn(2+)</name>
        <dbReference type="ChEBI" id="CHEBI:29105"/>
    </ligand>
</feature>
<dbReference type="NCBIfam" id="TIGR00357">
    <property type="entry name" value="peptide-methionine (R)-S-oxide reductase MsrB"/>
    <property type="match status" value="1"/>
</dbReference>
<evidence type="ECO:0000256" key="1">
    <source>
        <dbReference type="ARBA" id="ARBA00007174"/>
    </source>
</evidence>
<keyword evidence="4 6" id="KW-0560">Oxidoreductase</keyword>
<name>A0A8J3CIM7_9BURK</name>
<evidence type="ECO:0000313" key="8">
    <source>
        <dbReference type="EMBL" id="GHA77570.1"/>
    </source>
</evidence>
<evidence type="ECO:0000259" key="7">
    <source>
        <dbReference type="PROSITE" id="PS51790"/>
    </source>
</evidence>
<proteinExistence type="inferred from homology"/>
<comment type="cofactor">
    <cofactor evidence="6">
        <name>Zn(2+)</name>
        <dbReference type="ChEBI" id="CHEBI:29105"/>
    </cofactor>
    <text evidence="6">Binds 1 zinc ion per subunit. The zinc ion is important for the structural integrity of the protein.</text>
</comment>
<feature type="binding site" evidence="6">
    <location>
        <position position="95"/>
    </location>
    <ligand>
        <name>Zn(2+)</name>
        <dbReference type="ChEBI" id="CHEBI:29105"/>
    </ligand>
</feature>
<keyword evidence="3 6" id="KW-0862">Zinc</keyword>
<dbReference type="PROSITE" id="PS51790">
    <property type="entry name" value="MSRB"/>
    <property type="match status" value="1"/>
</dbReference>
<dbReference type="GO" id="GO:0030091">
    <property type="term" value="P:protein repair"/>
    <property type="evidence" value="ECO:0007669"/>
    <property type="project" value="InterPro"/>
</dbReference>
<evidence type="ECO:0000313" key="9">
    <source>
        <dbReference type="Proteomes" id="UP000614287"/>
    </source>
</evidence>
<comment type="similarity">
    <text evidence="1 6">Belongs to the MsrB Met sulfoxide reductase family.</text>
</comment>
<evidence type="ECO:0000256" key="5">
    <source>
        <dbReference type="ARBA" id="ARBA00048488"/>
    </source>
</evidence>
<dbReference type="AlphaFoldDB" id="A0A8J3CIM7"/>
<dbReference type="Proteomes" id="UP000614287">
    <property type="component" value="Unassembled WGS sequence"/>
</dbReference>
<keyword evidence="2 6" id="KW-0479">Metal-binding</keyword>